<evidence type="ECO:0000256" key="4">
    <source>
        <dbReference type="ARBA" id="ARBA00022525"/>
    </source>
</evidence>
<gene>
    <name evidence="9" type="ORF">MPIPNATIZW_LOCUS5344</name>
    <name evidence="10" type="ORF">MPIPNATIZW_LOCUS5345</name>
</gene>
<keyword evidence="4" id="KW-0964">Secreted</keyword>
<sequence>MRPRGAAAVSVGLWVLVTVHVAADPAVTEPRRCFLSHYRWLDPRALEAVRALRDHYEEETRSWRPWNCSFRPRRGPRLPGSCAGLRRVARGLSDAQAVLSSLPSPELFPGVAPTLELLASARRDVEACVSVPAACLRLRPQPGRRSPLCAAPTRPGTVRVPLGSEGGAGARGPGGGRRSLGSFVDLLCPLQLQLARPGSSRKCPRAPRRRPHRRRGDSPGCHEATIVFNLLRLLAWDLKLAARSAPCL</sequence>
<keyword evidence="3" id="KW-0202">Cytokine</keyword>
<dbReference type="Proteomes" id="UP001314169">
    <property type="component" value="Chromosome 15"/>
</dbReference>
<dbReference type="Pfam" id="PF15177">
    <property type="entry name" value="IL28A"/>
    <property type="match status" value="2"/>
</dbReference>
<evidence type="ECO:0000256" key="8">
    <source>
        <dbReference type="SAM" id="SignalP"/>
    </source>
</evidence>
<evidence type="ECO:0000256" key="7">
    <source>
        <dbReference type="SAM" id="MobiDB-lite"/>
    </source>
</evidence>
<dbReference type="EMBL" id="OY882872">
    <property type="protein sequence ID" value="CAK6437038.1"/>
    <property type="molecule type" value="Genomic_DNA"/>
</dbReference>
<evidence type="ECO:0000256" key="3">
    <source>
        <dbReference type="ARBA" id="ARBA00022514"/>
    </source>
</evidence>
<evidence type="ECO:0000256" key="1">
    <source>
        <dbReference type="ARBA" id="ARBA00004613"/>
    </source>
</evidence>
<organism evidence="10">
    <name type="scientific">Pipistrellus nathusii</name>
    <name type="common">Nathusius' pipistrelle</name>
    <dbReference type="NCBI Taxonomy" id="59473"/>
    <lineage>
        <taxon>Eukaryota</taxon>
        <taxon>Metazoa</taxon>
        <taxon>Chordata</taxon>
        <taxon>Craniata</taxon>
        <taxon>Vertebrata</taxon>
        <taxon>Euteleostomi</taxon>
        <taxon>Mammalia</taxon>
        <taxon>Eutheria</taxon>
        <taxon>Laurasiatheria</taxon>
        <taxon>Chiroptera</taxon>
        <taxon>Yangochiroptera</taxon>
        <taxon>Vespertilionidae</taxon>
        <taxon>Pipistrellus</taxon>
    </lineage>
</organism>
<evidence type="ECO:0000313" key="10">
    <source>
        <dbReference type="EMBL" id="CAK6437039.1"/>
    </source>
</evidence>
<accession>A0ABN9ZG16</accession>
<keyword evidence="11" id="KW-1185">Reference proteome</keyword>
<evidence type="ECO:0000313" key="9">
    <source>
        <dbReference type="EMBL" id="CAK6437038.1"/>
    </source>
</evidence>
<comment type="subcellular location">
    <subcellularLocation>
        <location evidence="1">Secreted</location>
    </subcellularLocation>
</comment>
<feature type="signal peptide" evidence="8">
    <location>
        <begin position="1"/>
        <end position="23"/>
    </location>
</feature>
<evidence type="ECO:0000256" key="5">
    <source>
        <dbReference type="ARBA" id="ARBA00022729"/>
    </source>
</evidence>
<protein>
    <recommendedName>
        <fullName evidence="12">Interferon lambda-4-like</fullName>
    </recommendedName>
</protein>
<dbReference type="InterPro" id="IPR029177">
    <property type="entry name" value="INF_lambda"/>
</dbReference>
<keyword evidence="5 8" id="KW-0732">Signal</keyword>
<reference evidence="10" key="1">
    <citation type="submission" date="2023-12" db="EMBL/GenBank/DDBJ databases">
        <authorList>
            <person name="Brown T."/>
        </authorList>
    </citation>
    <scope>NUCLEOTIDE SEQUENCE</scope>
</reference>
<evidence type="ECO:0000256" key="6">
    <source>
        <dbReference type="ARBA" id="ARBA00023118"/>
    </source>
</evidence>
<feature type="chain" id="PRO_5045029028" description="Interferon lambda-4-like" evidence="8">
    <location>
        <begin position="24"/>
        <end position="248"/>
    </location>
</feature>
<comment type="similarity">
    <text evidence="2">Belongs to the lambda interferon family.</text>
</comment>
<dbReference type="Gene3D" id="1.20.1250.60">
    <property type="entry name" value="Interferon lambda"/>
    <property type="match status" value="1"/>
</dbReference>
<dbReference type="InterPro" id="IPR038326">
    <property type="entry name" value="IFN-lambda_sf"/>
</dbReference>
<dbReference type="PANTHER" id="PTHR31943:SF17">
    <property type="entry name" value="INTERFERON LAMBDA-4"/>
    <property type="match status" value="1"/>
</dbReference>
<dbReference type="EMBL" id="OY882872">
    <property type="protein sequence ID" value="CAK6437039.1"/>
    <property type="molecule type" value="Genomic_DNA"/>
</dbReference>
<name>A0ABN9ZG16_PIPNA</name>
<feature type="region of interest" description="Disordered" evidence="7">
    <location>
        <begin position="197"/>
        <end position="218"/>
    </location>
</feature>
<proteinExistence type="inferred from homology"/>
<keyword evidence="6" id="KW-0051">Antiviral defense</keyword>
<dbReference type="PANTHER" id="PTHR31943">
    <property type="entry name" value="INTERLEUKIN-28 AND 29"/>
    <property type="match status" value="1"/>
</dbReference>
<feature type="compositionally biased region" description="Basic residues" evidence="7">
    <location>
        <begin position="202"/>
        <end position="215"/>
    </location>
</feature>
<evidence type="ECO:0000256" key="2">
    <source>
        <dbReference type="ARBA" id="ARBA00008717"/>
    </source>
</evidence>
<evidence type="ECO:0008006" key="12">
    <source>
        <dbReference type="Google" id="ProtNLM"/>
    </source>
</evidence>
<evidence type="ECO:0000313" key="11">
    <source>
        <dbReference type="Proteomes" id="UP001314169"/>
    </source>
</evidence>